<dbReference type="AlphaFoldDB" id="A0A327RZ78"/>
<accession>A0A327RZ78</accession>
<dbReference type="OrthoDB" id="760299at2"/>
<dbReference type="InterPro" id="IPR009078">
    <property type="entry name" value="Ferritin-like_SF"/>
</dbReference>
<dbReference type="RefSeq" id="WP_111636200.1">
    <property type="nucleotide sequence ID" value="NZ_QLLR01000040.1"/>
</dbReference>
<comment type="caution">
    <text evidence="1">The sequence shown here is derived from an EMBL/GenBank/DDBJ whole genome shotgun (WGS) entry which is preliminary data.</text>
</comment>
<dbReference type="Gene3D" id="1.20.1260.10">
    <property type="match status" value="1"/>
</dbReference>
<dbReference type="STRING" id="188932.AY601_2362"/>
<gene>
    <name evidence="1" type="ORF">LY11_04902</name>
</gene>
<dbReference type="SUPFAM" id="SSF47240">
    <property type="entry name" value="Ferritin-like"/>
    <property type="match status" value="1"/>
</dbReference>
<dbReference type="PANTHER" id="PTHR30565">
    <property type="entry name" value="PROTEIN YCIF"/>
    <property type="match status" value="1"/>
</dbReference>
<dbReference type="Pfam" id="PF05974">
    <property type="entry name" value="DUF892"/>
    <property type="match status" value="1"/>
</dbReference>
<dbReference type="InterPro" id="IPR047114">
    <property type="entry name" value="YciF"/>
</dbReference>
<dbReference type="InterPro" id="IPR012347">
    <property type="entry name" value="Ferritin-like"/>
</dbReference>
<organism evidence="1 2">
    <name type="scientific">Pedobacter cryoconitis</name>
    <dbReference type="NCBI Taxonomy" id="188932"/>
    <lineage>
        <taxon>Bacteria</taxon>
        <taxon>Pseudomonadati</taxon>
        <taxon>Bacteroidota</taxon>
        <taxon>Sphingobacteriia</taxon>
        <taxon>Sphingobacteriales</taxon>
        <taxon>Sphingobacteriaceae</taxon>
        <taxon>Pedobacter</taxon>
    </lineage>
</organism>
<reference evidence="1 2" key="1">
    <citation type="submission" date="2018-06" db="EMBL/GenBank/DDBJ databases">
        <title>Genomic Encyclopedia of Archaeal and Bacterial Type Strains, Phase II (KMG-II): from individual species to whole genera.</title>
        <authorList>
            <person name="Goeker M."/>
        </authorList>
    </citation>
    <scope>NUCLEOTIDE SEQUENCE [LARGE SCALE GENOMIC DNA]</scope>
    <source>
        <strain evidence="1 2">DSM 14825</strain>
    </source>
</reference>
<evidence type="ECO:0000313" key="2">
    <source>
        <dbReference type="Proteomes" id="UP000249754"/>
    </source>
</evidence>
<dbReference type="EMBL" id="QLLR01000040">
    <property type="protein sequence ID" value="RAJ22210.1"/>
    <property type="molecule type" value="Genomic_DNA"/>
</dbReference>
<protein>
    <submittedName>
        <fullName evidence="1">Ferritin-like metal-binding protein YciE</fullName>
    </submittedName>
</protein>
<name>A0A327RZ78_9SPHI</name>
<dbReference type="Proteomes" id="UP000249754">
    <property type="component" value="Unassembled WGS sequence"/>
</dbReference>
<dbReference type="PANTHER" id="PTHR30565:SF9">
    <property type="entry name" value="PROTEIN YCIF"/>
    <property type="match status" value="1"/>
</dbReference>
<evidence type="ECO:0000313" key="1">
    <source>
        <dbReference type="EMBL" id="RAJ22210.1"/>
    </source>
</evidence>
<proteinExistence type="predicted"/>
<dbReference type="InterPro" id="IPR010287">
    <property type="entry name" value="DUF892_YciF-like"/>
</dbReference>
<sequence>MVDQLRAQGLQDFFIQCLQDLYIAEKKLINCAAALSIAAFTEELQRALLAQSEEAGLHTQRLDMVFDMMNQQPGEGKCNIIEILSDKAASIVKTVETGTALRDAAIIYAVQLIAHYKIASYGSLISLLAELDYPKAKMILKECLDEEKAADAYLTKIAVDFINPAAQSESA</sequence>